<dbReference type="EMBL" id="BMIA01000001">
    <property type="protein sequence ID" value="GGH29221.1"/>
    <property type="molecule type" value="Genomic_DNA"/>
</dbReference>
<accession>A0ABQ1YLR0</accession>
<dbReference type="RefSeq" id="WP_188930478.1">
    <property type="nucleotide sequence ID" value="NZ_BMIA01000001.1"/>
</dbReference>
<dbReference type="Proteomes" id="UP000600214">
    <property type="component" value="Unassembled WGS sequence"/>
</dbReference>
<protein>
    <submittedName>
        <fullName evidence="1">Toxin RelE</fullName>
    </submittedName>
</protein>
<gene>
    <name evidence="1" type="ORF">GCM10007423_16390</name>
</gene>
<name>A0ABQ1YLR0_9BACT</name>
<proteinExistence type="predicted"/>
<reference evidence="2" key="1">
    <citation type="journal article" date="2019" name="Int. J. Syst. Evol. Microbiol.">
        <title>The Global Catalogue of Microorganisms (GCM) 10K type strain sequencing project: providing services to taxonomists for standard genome sequencing and annotation.</title>
        <authorList>
            <consortium name="The Broad Institute Genomics Platform"/>
            <consortium name="The Broad Institute Genome Sequencing Center for Infectious Disease"/>
            <person name="Wu L."/>
            <person name="Ma J."/>
        </authorList>
    </citation>
    <scope>NUCLEOTIDE SEQUENCE [LARGE SCALE GENOMIC DNA]</scope>
    <source>
        <strain evidence="2">CGMCC 1.15288</strain>
    </source>
</reference>
<dbReference type="InterPro" id="IPR018669">
    <property type="entry name" value="Toxin_HigB"/>
</dbReference>
<evidence type="ECO:0000313" key="2">
    <source>
        <dbReference type="Proteomes" id="UP000600214"/>
    </source>
</evidence>
<keyword evidence="2" id="KW-1185">Reference proteome</keyword>
<organism evidence="1 2">
    <name type="scientific">Dyadobacter endophyticus</name>
    <dbReference type="NCBI Taxonomy" id="1749036"/>
    <lineage>
        <taxon>Bacteria</taxon>
        <taxon>Pseudomonadati</taxon>
        <taxon>Bacteroidota</taxon>
        <taxon>Cytophagia</taxon>
        <taxon>Cytophagales</taxon>
        <taxon>Spirosomataceae</taxon>
        <taxon>Dyadobacter</taxon>
    </lineage>
</organism>
<sequence length="101" mass="11886">MFNIITRRTLLKYCNLYSAAADALKEWYKELVTADLKNFNELKALYANASIIGDNRIVLNVLGNHYRLIVRIMFDYKAIQIKWFGTHSEYDRVDAKTIKHK</sequence>
<evidence type="ECO:0000313" key="1">
    <source>
        <dbReference type="EMBL" id="GGH29221.1"/>
    </source>
</evidence>
<dbReference type="Pfam" id="PF09907">
    <property type="entry name" value="HigB_toxin"/>
    <property type="match status" value="1"/>
</dbReference>
<comment type="caution">
    <text evidence="1">The sequence shown here is derived from an EMBL/GenBank/DDBJ whole genome shotgun (WGS) entry which is preliminary data.</text>
</comment>